<dbReference type="InterPro" id="IPR058532">
    <property type="entry name" value="YjbR/MT2646/Rv2570-like"/>
</dbReference>
<dbReference type="EMBL" id="VBSB01000012">
    <property type="protein sequence ID" value="NTY62012.1"/>
    <property type="molecule type" value="Genomic_DNA"/>
</dbReference>
<dbReference type="Proteomes" id="UP000708347">
    <property type="component" value="Unassembled WGS sequence"/>
</dbReference>
<accession>A0ABX2K2Q4</accession>
<evidence type="ECO:0000313" key="1">
    <source>
        <dbReference type="EMBL" id="NTY62012.1"/>
    </source>
</evidence>
<keyword evidence="2" id="KW-1185">Reference proteome</keyword>
<keyword evidence="1" id="KW-0238">DNA-binding</keyword>
<gene>
    <name evidence="1" type="ORF">FEG63_20925</name>
</gene>
<evidence type="ECO:0000313" key="2">
    <source>
        <dbReference type="Proteomes" id="UP000708347"/>
    </source>
</evidence>
<protein>
    <submittedName>
        <fullName evidence="1">MmcQ/YjbR family DNA-binding protein</fullName>
    </submittedName>
</protein>
<dbReference type="Gene3D" id="3.90.1150.30">
    <property type="match status" value="1"/>
</dbReference>
<dbReference type="RefSeq" id="WP_174399722.1">
    <property type="nucleotide sequence ID" value="NZ_VBSB01000012.1"/>
</dbReference>
<organism evidence="1 2">
    <name type="scientific">Mycolicibacterium sphagni</name>
    <dbReference type="NCBI Taxonomy" id="1786"/>
    <lineage>
        <taxon>Bacteria</taxon>
        <taxon>Bacillati</taxon>
        <taxon>Actinomycetota</taxon>
        <taxon>Actinomycetes</taxon>
        <taxon>Mycobacteriales</taxon>
        <taxon>Mycobacteriaceae</taxon>
        <taxon>Mycolicibacterium</taxon>
    </lineage>
</organism>
<proteinExistence type="predicted"/>
<dbReference type="Pfam" id="PF04237">
    <property type="entry name" value="YjbR"/>
    <property type="match status" value="1"/>
</dbReference>
<dbReference type="InterPro" id="IPR038056">
    <property type="entry name" value="YjbR-like_sf"/>
</dbReference>
<dbReference type="GO" id="GO:0003677">
    <property type="term" value="F:DNA binding"/>
    <property type="evidence" value="ECO:0007669"/>
    <property type="project" value="UniProtKB-KW"/>
</dbReference>
<sequence>MGHPIMFDDADPILAKVRKIALAFPEAIEKISHGRPTFSAPKMFAIYGGSRKNPTGPHTRYEHALLIKVDDSERQALQQDPRFFYPAYLGPYGWLGLDFDAAKVDWAEVAELVDASFRLQAPAGLVRRLDQMRAPEGSQA</sequence>
<dbReference type="SUPFAM" id="SSF142906">
    <property type="entry name" value="YjbR-like"/>
    <property type="match status" value="1"/>
</dbReference>
<comment type="caution">
    <text evidence="1">The sequence shown here is derived from an EMBL/GenBank/DDBJ whole genome shotgun (WGS) entry which is preliminary data.</text>
</comment>
<reference evidence="1 2" key="1">
    <citation type="submission" date="2019-05" db="EMBL/GenBank/DDBJ databases">
        <title>Mycolicibacterium sphagni ENV482 genome assembly.</title>
        <authorList>
            <person name="Chen W."/>
            <person name="Faulkner N.W."/>
            <person name="Hyman M.R."/>
        </authorList>
    </citation>
    <scope>NUCLEOTIDE SEQUENCE [LARGE SCALE GENOMIC DNA]</scope>
    <source>
        <strain evidence="1 2">ENV482</strain>
    </source>
</reference>
<name>A0ABX2K2Q4_9MYCO</name>